<accession>A0ABX7YII9</accession>
<gene>
    <name evidence="2" type="ORF">INT76_06765</name>
</gene>
<dbReference type="Proteomes" id="UP000677616">
    <property type="component" value="Chromosome"/>
</dbReference>
<name>A0ABX7YII9_9STRE</name>
<feature type="compositionally biased region" description="Low complexity" evidence="1">
    <location>
        <begin position="134"/>
        <end position="145"/>
    </location>
</feature>
<organism evidence="2 3">
    <name type="scientific">Streptococcus oriscaviae</name>
    <dbReference type="NCBI Taxonomy" id="2781599"/>
    <lineage>
        <taxon>Bacteria</taxon>
        <taxon>Bacillati</taxon>
        <taxon>Bacillota</taxon>
        <taxon>Bacilli</taxon>
        <taxon>Lactobacillales</taxon>
        <taxon>Streptococcaceae</taxon>
        <taxon>Streptococcus</taxon>
    </lineage>
</organism>
<reference evidence="2 3" key="1">
    <citation type="submission" date="2021-04" db="EMBL/GenBank/DDBJ databases">
        <title>Complete genome sequence of a novel Streptococcus species.</title>
        <authorList>
            <person name="Teng J.L.L."/>
        </authorList>
    </citation>
    <scope>NUCLEOTIDE SEQUENCE [LARGE SCALE GENOMIC DNA]</scope>
    <source>
        <strain evidence="2 3">HKU75</strain>
    </source>
</reference>
<dbReference type="RefSeq" id="WP_212569733.1">
    <property type="nucleotide sequence ID" value="NZ_CP073084.1"/>
</dbReference>
<keyword evidence="3" id="KW-1185">Reference proteome</keyword>
<dbReference type="EMBL" id="CP073084">
    <property type="protein sequence ID" value="QUE53560.1"/>
    <property type="molecule type" value="Genomic_DNA"/>
</dbReference>
<proteinExistence type="predicted"/>
<evidence type="ECO:0000256" key="1">
    <source>
        <dbReference type="SAM" id="MobiDB-lite"/>
    </source>
</evidence>
<sequence length="151" mass="16898">MAKVGLNFGEKMQIVDKSYRVLNDGLDIQALLGETTFGRVEGADIIYDEVREQGTVSNVNTGEIRGVVVGVRLSAQKGTHFVTITDMLPTEIEDLGLQFRDPVELEDVVVTYSGFNYEDNFKLFASRIKKAGGQKLQHQPKPEQQQQKDHN</sequence>
<evidence type="ECO:0000313" key="3">
    <source>
        <dbReference type="Proteomes" id="UP000677616"/>
    </source>
</evidence>
<feature type="region of interest" description="Disordered" evidence="1">
    <location>
        <begin position="132"/>
        <end position="151"/>
    </location>
</feature>
<evidence type="ECO:0000313" key="2">
    <source>
        <dbReference type="EMBL" id="QUE53560.1"/>
    </source>
</evidence>
<protein>
    <submittedName>
        <fullName evidence="2">Conjugal transfer protein</fullName>
    </submittedName>
</protein>